<comment type="similarity">
    <text evidence="2">Belongs to the AzlC family.</text>
</comment>
<keyword evidence="3" id="KW-0813">Transport</keyword>
<evidence type="ECO:0000256" key="5">
    <source>
        <dbReference type="ARBA" id="ARBA00022692"/>
    </source>
</evidence>
<feature type="transmembrane region" description="Helical" evidence="8">
    <location>
        <begin position="42"/>
        <end position="64"/>
    </location>
</feature>
<dbReference type="GO" id="GO:1903785">
    <property type="term" value="P:L-valine transmembrane transport"/>
    <property type="evidence" value="ECO:0007669"/>
    <property type="project" value="TreeGrafter"/>
</dbReference>
<evidence type="ECO:0000256" key="4">
    <source>
        <dbReference type="ARBA" id="ARBA00022475"/>
    </source>
</evidence>
<reference evidence="9" key="1">
    <citation type="journal article" date="2021" name="PeerJ">
        <title>Extensive microbial diversity within the chicken gut microbiome revealed by metagenomics and culture.</title>
        <authorList>
            <person name="Gilroy R."/>
            <person name="Ravi A."/>
            <person name="Getino M."/>
            <person name="Pursley I."/>
            <person name="Horton D.L."/>
            <person name="Alikhan N.F."/>
            <person name="Baker D."/>
            <person name="Gharbi K."/>
            <person name="Hall N."/>
            <person name="Watson M."/>
            <person name="Adriaenssens E.M."/>
            <person name="Foster-Nyarko E."/>
            <person name="Jarju S."/>
            <person name="Secka A."/>
            <person name="Antonio M."/>
            <person name="Oren A."/>
            <person name="Chaudhuri R.R."/>
            <person name="La Ragione R."/>
            <person name="Hildebrand F."/>
            <person name="Pallen M.J."/>
        </authorList>
    </citation>
    <scope>NUCLEOTIDE SEQUENCE</scope>
    <source>
        <strain evidence="9">CHK195-9823</strain>
    </source>
</reference>
<evidence type="ECO:0000256" key="2">
    <source>
        <dbReference type="ARBA" id="ARBA00010735"/>
    </source>
</evidence>
<comment type="subcellular location">
    <subcellularLocation>
        <location evidence="1">Cell membrane</location>
        <topology evidence="1">Multi-pass membrane protein</topology>
    </subcellularLocation>
</comment>
<evidence type="ECO:0000256" key="3">
    <source>
        <dbReference type="ARBA" id="ARBA00022448"/>
    </source>
</evidence>
<comment type="caution">
    <text evidence="9">The sequence shown here is derived from an EMBL/GenBank/DDBJ whole genome shotgun (WGS) entry which is preliminary data.</text>
</comment>
<evidence type="ECO:0000256" key="6">
    <source>
        <dbReference type="ARBA" id="ARBA00022989"/>
    </source>
</evidence>
<keyword evidence="6 8" id="KW-1133">Transmembrane helix</keyword>
<dbReference type="GO" id="GO:0005886">
    <property type="term" value="C:plasma membrane"/>
    <property type="evidence" value="ECO:0007669"/>
    <property type="project" value="UniProtKB-SubCell"/>
</dbReference>
<dbReference type="AlphaFoldDB" id="A0A9D1TF84"/>
<evidence type="ECO:0000256" key="1">
    <source>
        <dbReference type="ARBA" id="ARBA00004651"/>
    </source>
</evidence>
<evidence type="ECO:0000256" key="7">
    <source>
        <dbReference type="ARBA" id="ARBA00023136"/>
    </source>
</evidence>
<feature type="transmembrane region" description="Helical" evidence="8">
    <location>
        <begin position="12"/>
        <end position="36"/>
    </location>
</feature>
<protein>
    <submittedName>
        <fullName evidence="9">AzlC family ABC transporter permease</fullName>
    </submittedName>
</protein>
<dbReference type="InterPro" id="IPR011606">
    <property type="entry name" value="Brnchd-chn_aa_trnsp_permease"/>
</dbReference>
<keyword evidence="7 8" id="KW-0472">Membrane</keyword>
<dbReference type="PANTHER" id="PTHR34979:SF1">
    <property type="entry name" value="INNER MEMBRANE PROTEIN YGAZ"/>
    <property type="match status" value="1"/>
</dbReference>
<gene>
    <name evidence="9" type="ORF">H9747_03840</name>
</gene>
<keyword evidence="5 8" id="KW-0812">Transmembrane</keyword>
<sequence length="237" mass="26729">MNEKIKTMKKAFLCAFPYTIPIFAGFWFLGMTYGIYMNVSGFSFWYPMVMSLIIFAGSIEFVAVNMLLGAFNPLQALAMTLMINARHLFYGISMLDRFRGMGWKKIYLIFGMCDETFSINYTAEIPPDVDRGWFMFFVTLLNHFYWFFGATLGGIFGGLIHFSTEGLDFVVIAMFVVIFLEQWLKEKEHTSALAGLGISLLCLAAFGAESFILPAMAGILLVLSFLQKPLEKGGMPL</sequence>
<name>A0A9D1TF84_9FIRM</name>
<feature type="transmembrane region" description="Helical" evidence="8">
    <location>
        <begin position="166"/>
        <end position="184"/>
    </location>
</feature>
<evidence type="ECO:0000313" key="9">
    <source>
        <dbReference type="EMBL" id="HIV38117.1"/>
    </source>
</evidence>
<dbReference type="Pfam" id="PF03591">
    <property type="entry name" value="AzlC"/>
    <property type="match status" value="1"/>
</dbReference>
<reference evidence="9" key="2">
    <citation type="submission" date="2021-04" db="EMBL/GenBank/DDBJ databases">
        <authorList>
            <person name="Gilroy R."/>
        </authorList>
    </citation>
    <scope>NUCLEOTIDE SEQUENCE</scope>
    <source>
        <strain evidence="9">CHK195-9823</strain>
    </source>
</reference>
<dbReference type="PANTHER" id="PTHR34979">
    <property type="entry name" value="INNER MEMBRANE PROTEIN YGAZ"/>
    <property type="match status" value="1"/>
</dbReference>
<feature type="transmembrane region" description="Helical" evidence="8">
    <location>
        <begin position="133"/>
        <end position="159"/>
    </location>
</feature>
<organism evidence="9 10">
    <name type="scientific">Candidatus Blautia stercorigallinarum</name>
    <dbReference type="NCBI Taxonomy" id="2838501"/>
    <lineage>
        <taxon>Bacteria</taxon>
        <taxon>Bacillati</taxon>
        <taxon>Bacillota</taxon>
        <taxon>Clostridia</taxon>
        <taxon>Lachnospirales</taxon>
        <taxon>Lachnospiraceae</taxon>
        <taxon>Blautia</taxon>
    </lineage>
</organism>
<proteinExistence type="inferred from homology"/>
<dbReference type="EMBL" id="DXIQ01000024">
    <property type="protein sequence ID" value="HIV38117.1"/>
    <property type="molecule type" value="Genomic_DNA"/>
</dbReference>
<feature type="transmembrane region" description="Helical" evidence="8">
    <location>
        <begin position="196"/>
        <end position="226"/>
    </location>
</feature>
<evidence type="ECO:0000256" key="8">
    <source>
        <dbReference type="SAM" id="Phobius"/>
    </source>
</evidence>
<accession>A0A9D1TF84</accession>
<keyword evidence="4" id="KW-1003">Cell membrane</keyword>
<dbReference type="Proteomes" id="UP000886814">
    <property type="component" value="Unassembled WGS sequence"/>
</dbReference>
<evidence type="ECO:0000313" key="10">
    <source>
        <dbReference type="Proteomes" id="UP000886814"/>
    </source>
</evidence>